<dbReference type="PANTHER" id="PTHR30043:SF1">
    <property type="entry name" value="ABC TRANSPORT SYSTEM PERMEASE PROTEIN P69"/>
    <property type="match status" value="1"/>
</dbReference>
<feature type="domain" description="ABC transmembrane type-1" evidence="8">
    <location>
        <begin position="389"/>
        <end position="589"/>
    </location>
</feature>
<dbReference type="AlphaFoldDB" id="A0A8J7MC85"/>
<protein>
    <submittedName>
        <fullName evidence="9">ABC transporter permease subunit</fullName>
    </submittedName>
</protein>
<gene>
    <name evidence="9" type="ORF">JIN82_01245</name>
</gene>
<feature type="transmembrane region" description="Helical" evidence="7">
    <location>
        <begin position="232"/>
        <end position="252"/>
    </location>
</feature>
<dbReference type="Gene3D" id="1.10.3720.10">
    <property type="entry name" value="MetI-like"/>
    <property type="match status" value="2"/>
</dbReference>
<dbReference type="GO" id="GO:0055085">
    <property type="term" value="P:transmembrane transport"/>
    <property type="evidence" value="ECO:0007669"/>
    <property type="project" value="InterPro"/>
</dbReference>
<evidence type="ECO:0000259" key="8">
    <source>
        <dbReference type="PROSITE" id="PS50928"/>
    </source>
</evidence>
<dbReference type="SUPFAM" id="SSF161098">
    <property type="entry name" value="MetI-like"/>
    <property type="match status" value="2"/>
</dbReference>
<evidence type="ECO:0000256" key="7">
    <source>
        <dbReference type="RuleBase" id="RU363032"/>
    </source>
</evidence>
<feature type="transmembrane region" description="Helical" evidence="7">
    <location>
        <begin position="151"/>
        <end position="178"/>
    </location>
</feature>
<evidence type="ECO:0000313" key="10">
    <source>
        <dbReference type="Proteomes" id="UP000624703"/>
    </source>
</evidence>
<keyword evidence="5 7" id="KW-1133">Transmembrane helix</keyword>
<evidence type="ECO:0000313" key="9">
    <source>
        <dbReference type="EMBL" id="MBK1789772.1"/>
    </source>
</evidence>
<dbReference type="GO" id="GO:0005886">
    <property type="term" value="C:plasma membrane"/>
    <property type="evidence" value="ECO:0007669"/>
    <property type="project" value="UniProtKB-SubCell"/>
</dbReference>
<feature type="transmembrane region" description="Helical" evidence="7">
    <location>
        <begin position="514"/>
        <end position="534"/>
    </location>
</feature>
<dbReference type="CDD" id="cd06261">
    <property type="entry name" value="TM_PBP2"/>
    <property type="match status" value="1"/>
</dbReference>
<evidence type="ECO:0000256" key="1">
    <source>
        <dbReference type="ARBA" id="ARBA00004651"/>
    </source>
</evidence>
<accession>A0A8J7MC85</accession>
<evidence type="ECO:0000256" key="2">
    <source>
        <dbReference type="ARBA" id="ARBA00022448"/>
    </source>
</evidence>
<feature type="transmembrane region" description="Helical" evidence="7">
    <location>
        <begin position="264"/>
        <end position="282"/>
    </location>
</feature>
<proteinExistence type="inferred from homology"/>
<keyword evidence="4 7" id="KW-0812">Transmembrane</keyword>
<name>A0A8J7MC85_9BACT</name>
<keyword evidence="6 7" id="KW-0472">Membrane</keyword>
<evidence type="ECO:0000256" key="4">
    <source>
        <dbReference type="ARBA" id="ARBA00022692"/>
    </source>
</evidence>
<comment type="subcellular location">
    <subcellularLocation>
        <location evidence="1 7">Cell membrane</location>
        <topology evidence="1 7">Multi-pass membrane protein</topology>
    </subcellularLocation>
</comment>
<keyword evidence="3" id="KW-1003">Cell membrane</keyword>
<evidence type="ECO:0000256" key="6">
    <source>
        <dbReference type="ARBA" id="ARBA00023136"/>
    </source>
</evidence>
<feature type="transmembrane region" description="Helical" evidence="7">
    <location>
        <begin position="458"/>
        <end position="481"/>
    </location>
</feature>
<keyword evidence="10" id="KW-1185">Reference proteome</keyword>
<dbReference type="EMBL" id="JAENIM010000009">
    <property type="protein sequence ID" value="MBK1789772.1"/>
    <property type="molecule type" value="Genomic_DNA"/>
</dbReference>
<dbReference type="Pfam" id="PF00528">
    <property type="entry name" value="BPD_transp_1"/>
    <property type="match status" value="1"/>
</dbReference>
<feature type="transmembrane region" description="Helical" evidence="7">
    <location>
        <begin position="541"/>
        <end position="559"/>
    </location>
</feature>
<organism evidence="9 10">
    <name type="scientific">Persicirhabdus sediminis</name>
    <dbReference type="NCBI Taxonomy" id="454144"/>
    <lineage>
        <taxon>Bacteria</taxon>
        <taxon>Pseudomonadati</taxon>
        <taxon>Verrucomicrobiota</taxon>
        <taxon>Verrucomicrobiia</taxon>
        <taxon>Verrucomicrobiales</taxon>
        <taxon>Verrucomicrobiaceae</taxon>
        <taxon>Persicirhabdus</taxon>
    </lineage>
</organism>
<feature type="transmembrane region" description="Helical" evidence="7">
    <location>
        <begin position="393"/>
        <end position="414"/>
    </location>
</feature>
<dbReference type="Proteomes" id="UP000624703">
    <property type="component" value="Unassembled WGS sequence"/>
</dbReference>
<feature type="transmembrane region" description="Helical" evidence="7">
    <location>
        <begin position="316"/>
        <end position="336"/>
    </location>
</feature>
<dbReference type="PROSITE" id="PS50928">
    <property type="entry name" value="ABC_TM1"/>
    <property type="match status" value="1"/>
</dbReference>
<keyword evidence="2 7" id="KW-0813">Transport</keyword>
<feature type="transmembrane region" description="Helical" evidence="7">
    <location>
        <begin position="21"/>
        <end position="40"/>
    </location>
</feature>
<evidence type="ECO:0000256" key="3">
    <source>
        <dbReference type="ARBA" id="ARBA00022475"/>
    </source>
</evidence>
<dbReference type="RefSeq" id="WP_200309815.1">
    <property type="nucleotide sequence ID" value="NZ_JAENIM010000009.1"/>
</dbReference>
<evidence type="ECO:0000256" key="5">
    <source>
        <dbReference type="ARBA" id="ARBA00022989"/>
    </source>
</evidence>
<comment type="caution">
    <text evidence="9">The sequence shown here is derived from an EMBL/GenBank/DDBJ whole genome shotgun (WGS) entry which is preliminary data.</text>
</comment>
<reference evidence="9" key="1">
    <citation type="submission" date="2021-01" db="EMBL/GenBank/DDBJ databases">
        <title>Modified the classification status of verrucomicrobia.</title>
        <authorList>
            <person name="Feng X."/>
        </authorList>
    </citation>
    <scope>NUCLEOTIDE SEQUENCE</scope>
    <source>
        <strain evidence="9">_KCTC 22039</strain>
    </source>
</reference>
<feature type="transmembrane region" description="Helical" evidence="7">
    <location>
        <begin position="93"/>
        <end position="114"/>
    </location>
</feature>
<dbReference type="InterPro" id="IPR035906">
    <property type="entry name" value="MetI-like_sf"/>
</dbReference>
<feature type="transmembrane region" description="Helical" evidence="7">
    <location>
        <begin position="571"/>
        <end position="592"/>
    </location>
</feature>
<dbReference type="InterPro" id="IPR000515">
    <property type="entry name" value="MetI-like"/>
</dbReference>
<comment type="similarity">
    <text evidence="7">Belongs to the binding-protein-dependent transport system permease family.</text>
</comment>
<sequence length="602" mass="67469">MSQPPPHRYPKSLASVIGGKRVLMVLLVVVLFSCLYLAGIRVSSLKPSEYGLKLSYEFLVAAVQPALSYEAGPPSADAPPFLLKVLTALWLTFQYALCSMSVALVIGFIGGFFSSSSWWPENPNRPLKIALRGFFLISRFVVTLGRSVHELIWALLILTALGTTPLAGIIAISIPYGCTLAKIFSEMIDEQAGIARETLSSIGAKPMQNWLFGCLPLAFTDMLSYTLYRFECALRSSAILGFVGIPTIGYHIVQAFEDFHLLELWTYLYTLLAMIILSELWGKSIRARFNGQIAEKTNACKNPSLKQLKSQRPKSWWLRISGGIALATTIFAWLNIPAARYPLSWQRRLSNLESFFQQIVPYPVQKSGDWADAWPWAKNLLAESGTEAMLMTLYIATAAAIMAGVGAVLSMLWASARLNRMQSFETYTGNSRTELWRRRLTRTASHFVLLIARSSPEYILAFLLLQIFGPTAWPLILGLAIHNFGLMGRLYSELVDNHPAEASKQSLLAGGNRVQTYFGAILPQVFNRYLLYFFYRWETCVRDSTVLGMLGILSLGFLITDAKTRLFYDNLMFFVLLGALLVFIGDMLSYWIRAKLRQLDHS</sequence>
<dbReference type="PANTHER" id="PTHR30043">
    <property type="entry name" value="PHOSPHONATES TRANSPORT SYSTEM PERMEASE PROTEIN"/>
    <property type="match status" value="1"/>
</dbReference>